<dbReference type="EMBL" id="PVEP01000009">
    <property type="protein sequence ID" value="PQV55367.1"/>
    <property type="molecule type" value="Genomic_DNA"/>
</dbReference>
<dbReference type="InterPro" id="IPR023346">
    <property type="entry name" value="Lysozyme-like_dom_sf"/>
</dbReference>
<dbReference type="Gene3D" id="1.10.530.10">
    <property type="match status" value="1"/>
</dbReference>
<evidence type="ECO:0000313" key="5">
    <source>
        <dbReference type="Proteomes" id="UP000238338"/>
    </source>
</evidence>
<comment type="caution">
    <text evidence="4">The sequence shown here is derived from an EMBL/GenBank/DDBJ whole genome shotgun (WGS) entry which is preliminary data.</text>
</comment>
<keyword evidence="5" id="KW-1185">Reference proteome</keyword>
<reference evidence="4 5" key="1">
    <citation type="submission" date="2018-02" db="EMBL/GenBank/DDBJ databases">
        <title>Genomic Encyclopedia of Archaeal and Bacterial Type Strains, Phase II (KMG-II): from individual species to whole genera.</title>
        <authorList>
            <person name="Goeker M."/>
        </authorList>
    </citation>
    <scope>NUCLEOTIDE SEQUENCE [LARGE SCALE GENOMIC DNA]</scope>
    <source>
        <strain evidence="4 5">DSM 18921</strain>
    </source>
</reference>
<dbReference type="SUPFAM" id="SSF53955">
    <property type="entry name" value="Lysozyme-like"/>
    <property type="match status" value="1"/>
</dbReference>
<proteinExistence type="inferred from homology"/>
<evidence type="ECO:0000256" key="1">
    <source>
        <dbReference type="ARBA" id="ARBA00007734"/>
    </source>
</evidence>
<dbReference type="PANTHER" id="PTHR37423">
    <property type="entry name" value="SOLUBLE LYTIC MUREIN TRANSGLYCOSYLASE-RELATED"/>
    <property type="match status" value="1"/>
</dbReference>
<protein>
    <submittedName>
        <fullName evidence="4">Transglycosylase-like protein with SLT domain</fullName>
    </submittedName>
</protein>
<evidence type="ECO:0000313" key="4">
    <source>
        <dbReference type="EMBL" id="PQV55367.1"/>
    </source>
</evidence>
<dbReference type="OrthoDB" id="9815002at2"/>
<organism evidence="4 5">
    <name type="scientific">Albidovulum denitrificans</name>
    <dbReference type="NCBI Taxonomy" id="404881"/>
    <lineage>
        <taxon>Bacteria</taxon>
        <taxon>Pseudomonadati</taxon>
        <taxon>Pseudomonadota</taxon>
        <taxon>Alphaproteobacteria</taxon>
        <taxon>Rhodobacterales</taxon>
        <taxon>Paracoccaceae</taxon>
        <taxon>Albidovulum</taxon>
    </lineage>
</organism>
<dbReference type="Pfam" id="PF01464">
    <property type="entry name" value="SLT"/>
    <property type="match status" value="1"/>
</dbReference>
<name>A0A2S8S3I6_9RHOB</name>
<dbReference type="Proteomes" id="UP000238338">
    <property type="component" value="Unassembled WGS sequence"/>
</dbReference>
<dbReference type="InterPro" id="IPR008258">
    <property type="entry name" value="Transglycosylase_SLT_dom_1"/>
</dbReference>
<accession>A0A2S8S3I6</accession>
<comment type="similarity">
    <text evidence="2">Belongs to the virb1 family.</text>
</comment>
<evidence type="ECO:0000259" key="3">
    <source>
        <dbReference type="Pfam" id="PF01464"/>
    </source>
</evidence>
<feature type="domain" description="Transglycosylase SLT" evidence="3">
    <location>
        <begin position="146"/>
        <end position="241"/>
    </location>
</feature>
<dbReference type="PANTHER" id="PTHR37423:SF2">
    <property type="entry name" value="MEMBRANE-BOUND LYTIC MUREIN TRANSGLYCOSYLASE C"/>
    <property type="match status" value="1"/>
</dbReference>
<evidence type="ECO:0000256" key="2">
    <source>
        <dbReference type="ARBA" id="ARBA00009387"/>
    </source>
</evidence>
<gene>
    <name evidence="4" type="ORF">LX70_03328</name>
</gene>
<dbReference type="AlphaFoldDB" id="A0A2S8S3I6"/>
<dbReference type="CDD" id="cd00254">
    <property type="entry name" value="LT-like"/>
    <property type="match status" value="1"/>
</dbReference>
<sequence>MRCAPLLLGLLLGTAVPMGLLAQGVPIIDGSRLSNFISRLVEQAEDAVKQGEKLSTRSELSEIEDEQLAAYERFLADTTGVTDLSGFEMGTGTFPPADEVYPIEEASPESQRLFGEGETVEAMIIATAARYETHPGVEKVGLTPTTWRILLQSLVKQESGFSNAAISPVGAMGFCQLMPGTAADLGVDPTDPLQNLDGGARYLATQLNSFGRIDFALAAYNAGPGNVQKYGGIPPFEETQNYVRRISGYYDAYLSVITGADVTGTLAGVEGASAEWGNMSSAFIGYSGQQSGQIEAAMARIKGFLAEAKPQTPKQAVDQNTYMLAERARLMALTLRLRAGAVKVEAARGLSDAAQALQYTTFWEYSDAP</sequence>
<comment type="similarity">
    <text evidence="1">Belongs to the transglycosylase Slt family.</text>
</comment>